<evidence type="ECO:0000313" key="3">
    <source>
        <dbReference type="EMBL" id="SMA43466.1"/>
    </source>
</evidence>
<keyword evidence="1" id="KW-0175">Coiled coil</keyword>
<accession>A0A1X7AHR2</accession>
<feature type="compositionally biased region" description="Basic and acidic residues" evidence="2">
    <location>
        <begin position="961"/>
        <end position="970"/>
    </location>
</feature>
<feature type="region of interest" description="Disordered" evidence="2">
    <location>
        <begin position="785"/>
        <end position="970"/>
    </location>
</feature>
<feature type="coiled-coil region" evidence="1">
    <location>
        <begin position="560"/>
        <end position="587"/>
    </location>
</feature>
<feature type="compositionally biased region" description="Low complexity" evidence="2">
    <location>
        <begin position="844"/>
        <end position="870"/>
    </location>
</feature>
<reference evidence="3 4" key="1">
    <citation type="submission" date="2017-03" db="EMBL/GenBank/DDBJ databases">
        <authorList>
            <person name="Afonso C.L."/>
            <person name="Miller P.J."/>
            <person name="Scott M.A."/>
            <person name="Spackman E."/>
            <person name="Goraichik I."/>
            <person name="Dimitrov K.M."/>
            <person name="Suarez D.L."/>
            <person name="Swayne D.E."/>
        </authorList>
    </citation>
    <scope>NUCLEOTIDE SEQUENCE [LARGE SCALE GENOMIC DNA]</scope>
    <source>
        <strain evidence="3">SB41UT1</strain>
    </source>
</reference>
<evidence type="ECO:0000256" key="1">
    <source>
        <dbReference type="SAM" id="Coils"/>
    </source>
</evidence>
<proteinExistence type="predicted"/>
<dbReference type="OrthoDB" id="9823467at2"/>
<name>A0A1X7AHR2_9GAMM</name>
<dbReference type="Proteomes" id="UP000196573">
    <property type="component" value="Unassembled WGS sequence"/>
</dbReference>
<evidence type="ECO:0000313" key="4">
    <source>
        <dbReference type="Proteomes" id="UP000196573"/>
    </source>
</evidence>
<protein>
    <submittedName>
        <fullName evidence="3">Uncharacterized protein</fullName>
    </submittedName>
</protein>
<keyword evidence="4" id="KW-1185">Reference proteome</keyword>
<feature type="compositionally biased region" description="Basic and acidic residues" evidence="2">
    <location>
        <begin position="819"/>
        <end position="828"/>
    </location>
</feature>
<organism evidence="3 4">
    <name type="scientific">Parendozoicomonas haliclonae</name>
    <dbReference type="NCBI Taxonomy" id="1960125"/>
    <lineage>
        <taxon>Bacteria</taxon>
        <taxon>Pseudomonadati</taxon>
        <taxon>Pseudomonadota</taxon>
        <taxon>Gammaproteobacteria</taxon>
        <taxon>Oceanospirillales</taxon>
        <taxon>Endozoicomonadaceae</taxon>
        <taxon>Parendozoicomonas</taxon>
    </lineage>
</organism>
<dbReference type="AlphaFoldDB" id="A0A1X7AHR2"/>
<dbReference type="EMBL" id="FWPT01000003">
    <property type="protein sequence ID" value="SMA43466.1"/>
    <property type="molecule type" value="Genomic_DNA"/>
</dbReference>
<gene>
    <name evidence="3" type="ORF">EHSB41UT_01595</name>
</gene>
<sequence>MPGIQNPKIDSGRLLLSASIAAVATQVTADPATHMYAMGGALAGSNSYAFSPATHDTIKQHPEWHWLPGYKWNSLSKNPYSFADRTWEALSGEIGPVVSVFALHYLSKRLGTHYQLLTAENGDDVADYVWRLGEAVGDYASSDSTSELLWRLFASNVDKLNVSDYLDQSDSSRMGKNVFWLFKRALAYAPMMKNAIPETLRQHVLHSVGFAGIAFDTPVLNEHFALTFISSSSADDPGRPKNAYLDLDFVRNKTPFADPEGRFENALAELEKASAENNVTRVRFYPAILGDQRRGGKLALFVRFYVNDQPSSLIRFPAEFGSSHDRTWWTDAVDRGILQGVYNSDQYTVVKMLNELASYKKNLITPISDRVLEKLPALMKWAAERPPANDHGFKFEQQMHTALEPDIITVDGGINLGLPDKPKQSVHHTAINAGDNGFLFIDDYFSQRVELPIMTMVTRSRYGDIKPDDLLKLEKHLPWQNYRGSNKLAMTFMKNQAYTWLVSNLMKARSEELKEHREKTKKYSALLGTSDAMVIDMLHRFEEQLVEEGKDLQTAYDEQLDAVKTKNKSTQKQYNKLKNEYGKLKTEHAKSVKNQDLADKALEAAKKTEKDGEGRIEEQVKALPKKGKEKFEELKTRLAAVADAQEANDKKALREARANLKDLVADKKLKLQPVQQALEGQNKLKQATTAAQEKIEENKEDIKKHQLDMDAKKSEMMAVAKDNKEIAKLAELEILLNISRAAERDNVDAEDLQNNIEESKKLGNILKLSTGNSVVDVVKESVGTLMKAIPNPLPKSKAKSSASEDQDDDKNKGKKAKKKAEDKPEGSKRPVRSKGKKVADPVESSETQESTASEPQESSAQESSQESSEATPPPKGGKKPAAKATPKGGKKPAPKAAPKGGKKTAAKATPAGKKPAAKAAPPKGGKNPAPKATPEGGKKLPARAARGKKAVTPEESSAEESSAKESAVKE</sequence>
<evidence type="ECO:0000256" key="2">
    <source>
        <dbReference type="SAM" id="MobiDB-lite"/>
    </source>
</evidence>
<feature type="compositionally biased region" description="Low complexity" evidence="2">
    <location>
        <begin position="906"/>
        <end position="934"/>
    </location>
</feature>
<dbReference type="RefSeq" id="WP_087108612.1">
    <property type="nucleotide sequence ID" value="NZ_CBCSCN010000008.1"/>
</dbReference>